<proteinExistence type="predicted"/>
<evidence type="ECO:0008006" key="4">
    <source>
        <dbReference type="Google" id="ProtNLM"/>
    </source>
</evidence>
<gene>
    <name evidence="2" type="ORF">ARMSODRAFT_958766</name>
</gene>
<dbReference type="Proteomes" id="UP000218334">
    <property type="component" value="Unassembled WGS sequence"/>
</dbReference>
<evidence type="ECO:0000313" key="2">
    <source>
        <dbReference type="EMBL" id="PBK67742.1"/>
    </source>
</evidence>
<reference evidence="3" key="1">
    <citation type="journal article" date="2017" name="Nat. Ecol. Evol.">
        <title>Genome expansion and lineage-specific genetic innovations in the forest pathogenic fungi Armillaria.</title>
        <authorList>
            <person name="Sipos G."/>
            <person name="Prasanna A.N."/>
            <person name="Walter M.C."/>
            <person name="O'Connor E."/>
            <person name="Balint B."/>
            <person name="Krizsan K."/>
            <person name="Kiss B."/>
            <person name="Hess J."/>
            <person name="Varga T."/>
            <person name="Slot J."/>
            <person name="Riley R."/>
            <person name="Boka B."/>
            <person name="Rigling D."/>
            <person name="Barry K."/>
            <person name="Lee J."/>
            <person name="Mihaltcheva S."/>
            <person name="LaButti K."/>
            <person name="Lipzen A."/>
            <person name="Waldron R."/>
            <person name="Moloney N.M."/>
            <person name="Sperisen C."/>
            <person name="Kredics L."/>
            <person name="Vagvoelgyi C."/>
            <person name="Patrignani A."/>
            <person name="Fitzpatrick D."/>
            <person name="Nagy I."/>
            <person name="Doyle S."/>
            <person name="Anderson J.B."/>
            <person name="Grigoriev I.V."/>
            <person name="Gueldener U."/>
            <person name="Muensterkoetter M."/>
            <person name="Nagy L.G."/>
        </authorList>
    </citation>
    <scope>NUCLEOTIDE SEQUENCE [LARGE SCALE GENOMIC DNA]</scope>
    <source>
        <strain evidence="3">28-4</strain>
    </source>
</reference>
<accession>A0A2H3BL70</accession>
<dbReference type="EMBL" id="KZ293435">
    <property type="protein sequence ID" value="PBK67742.1"/>
    <property type="molecule type" value="Genomic_DNA"/>
</dbReference>
<sequence length="575" mass="65002">MSNLPEMLELLVQQHASNLDYDFPQSFSPFLKTNNLPAESDAKVLEDLSKQVSDALRLIMSDMESLIAAHSQLKNIQDHLLRVDADIKTAMPPIERLPVEMLTQVFKEATSEMGDALDMRWEPFVISRVCHKWRVIATEQCPDIWSEFMLERPSWDDMKDPVALLSLVLSRGAERSLEFNFEAAGGNDVSECESEKNSEEGSSDEEEDDDDDEIYARRPSYYSRDDGVTERLLQGLVRHCHRWRDVYFSIPARLFHLLSPIRGKLPALVLFSLDCVADDLAIRSSILTASHILDGAPLLEDVSVSCSTNDFPVLIPRGVPNLTSYTDDRPRIGDVTLHQHFLNIIRTSPHLKGFSVKHRSPLTLATPPSRIVHPCITWLSAADGTFLRSLTLPGLKNVELSRYSSASPSEHDIHYEISSLYDLVIHSACALSSLRVVHCAVNENLIHILEASPDLTSLLLDFSSWDGDSAQTMKSLFDRLRSFEHVLVPRLQSLMLTMKDADFLRTDFGLFGHLFGYLIEDRWRRGILHSVTVRIPWGGTSRSEFSLSRGCREKLIRLKDEGMNVEFISRGNSLL</sequence>
<dbReference type="AlphaFoldDB" id="A0A2H3BL70"/>
<protein>
    <recommendedName>
        <fullName evidence="4">F-box domain-containing protein</fullName>
    </recommendedName>
</protein>
<keyword evidence="3" id="KW-1185">Reference proteome</keyword>
<name>A0A2H3BL70_9AGAR</name>
<organism evidence="2 3">
    <name type="scientific">Armillaria solidipes</name>
    <dbReference type="NCBI Taxonomy" id="1076256"/>
    <lineage>
        <taxon>Eukaryota</taxon>
        <taxon>Fungi</taxon>
        <taxon>Dikarya</taxon>
        <taxon>Basidiomycota</taxon>
        <taxon>Agaricomycotina</taxon>
        <taxon>Agaricomycetes</taxon>
        <taxon>Agaricomycetidae</taxon>
        <taxon>Agaricales</taxon>
        <taxon>Marasmiineae</taxon>
        <taxon>Physalacriaceae</taxon>
        <taxon>Armillaria</taxon>
    </lineage>
</organism>
<evidence type="ECO:0000256" key="1">
    <source>
        <dbReference type="SAM" id="MobiDB-lite"/>
    </source>
</evidence>
<evidence type="ECO:0000313" key="3">
    <source>
        <dbReference type="Proteomes" id="UP000218334"/>
    </source>
</evidence>
<feature type="region of interest" description="Disordered" evidence="1">
    <location>
        <begin position="186"/>
        <end position="214"/>
    </location>
</feature>
<feature type="compositionally biased region" description="Acidic residues" evidence="1">
    <location>
        <begin position="201"/>
        <end position="213"/>
    </location>
</feature>